<evidence type="ECO:0000256" key="14">
    <source>
        <dbReference type="ARBA" id="ARBA00049001"/>
    </source>
</evidence>
<protein>
    <recommendedName>
        <fullName evidence="15">Nicotinamide-nucleotide adenylyltransferase</fullName>
        <ecNumber evidence="15">2.7.7.1</ecNumber>
        <ecNumber evidence="15">2.7.7.18</ecNumber>
    </recommendedName>
</protein>
<dbReference type="EC" id="2.7.7.18" evidence="15"/>
<keyword evidence="10 15" id="KW-0067">ATP-binding</keyword>
<comment type="catalytic activity">
    <reaction evidence="14 15">
        <text>beta-nicotinamide D-ribonucleotide + ATP + H(+) = diphosphate + NAD(+)</text>
        <dbReference type="Rhea" id="RHEA:21360"/>
        <dbReference type="ChEBI" id="CHEBI:14649"/>
        <dbReference type="ChEBI" id="CHEBI:15378"/>
        <dbReference type="ChEBI" id="CHEBI:30616"/>
        <dbReference type="ChEBI" id="CHEBI:33019"/>
        <dbReference type="ChEBI" id="CHEBI:57540"/>
        <dbReference type="EC" id="2.7.7.1"/>
    </reaction>
</comment>
<gene>
    <name evidence="18" type="ORF">PV11_05581</name>
</gene>
<evidence type="ECO:0000256" key="8">
    <source>
        <dbReference type="ARBA" id="ARBA00022695"/>
    </source>
</evidence>
<dbReference type="PANTHER" id="PTHR12039">
    <property type="entry name" value="NICOTINAMIDE MONONUCLEOTIDE ADENYLYLTRANSFERASE"/>
    <property type="match status" value="1"/>
</dbReference>
<reference evidence="18 19" key="1">
    <citation type="submission" date="2015-01" db="EMBL/GenBank/DDBJ databases">
        <title>The Genome Sequence of Exophiala sideris CBS121828.</title>
        <authorList>
            <consortium name="The Broad Institute Genomics Platform"/>
            <person name="Cuomo C."/>
            <person name="de Hoog S."/>
            <person name="Gorbushina A."/>
            <person name="Stielow B."/>
            <person name="Teixiera M."/>
            <person name="Abouelleil A."/>
            <person name="Chapman S.B."/>
            <person name="Priest M."/>
            <person name="Young S.K."/>
            <person name="Wortman J."/>
            <person name="Nusbaum C."/>
            <person name="Birren B."/>
        </authorList>
    </citation>
    <scope>NUCLEOTIDE SEQUENCE [LARGE SCALE GENOMIC DNA]</scope>
    <source>
        <strain evidence="18 19">CBS 121828</strain>
    </source>
</reference>
<dbReference type="HOGENOM" id="CLU_033366_0_1_1"/>
<dbReference type="AlphaFoldDB" id="A0A0D1W4D9"/>
<comment type="catalytic activity">
    <reaction evidence="13 15">
        <text>nicotinate beta-D-ribonucleotide + ATP + H(+) = deamido-NAD(+) + diphosphate</text>
        <dbReference type="Rhea" id="RHEA:22860"/>
        <dbReference type="ChEBI" id="CHEBI:15378"/>
        <dbReference type="ChEBI" id="CHEBI:30616"/>
        <dbReference type="ChEBI" id="CHEBI:33019"/>
        <dbReference type="ChEBI" id="CHEBI:57502"/>
        <dbReference type="ChEBI" id="CHEBI:58437"/>
        <dbReference type="EC" id="2.7.7.18"/>
    </reaction>
</comment>
<evidence type="ECO:0000256" key="13">
    <source>
        <dbReference type="ARBA" id="ARBA00048721"/>
    </source>
</evidence>
<dbReference type="GO" id="GO:0000309">
    <property type="term" value="F:nicotinamide-nucleotide adenylyltransferase activity"/>
    <property type="evidence" value="ECO:0007669"/>
    <property type="project" value="UniProtKB-EC"/>
</dbReference>
<dbReference type="Proteomes" id="UP000053599">
    <property type="component" value="Unassembled WGS sequence"/>
</dbReference>
<evidence type="ECO:0000313" key="18">
    <source>
        <dbReference type="EMBL" id="KIV83565.1"/>
    </source>
</evidence>
<keyword evidence="11 15" id="KW-0520">NAD</keyword>
<feature type="domain" description="Cytidyltransferase-like" evidence="17">
    <location>
        <begin position="128"/>
        <end position="315"/>
    </location>
</feature>
<dbReference type="InterPro" id="IPR051182">
    <property type="entry name" value="Euk_NMN_adenylyltrnsfrase"/>
</dbReference>
<dbReference type="EC" id="2.7.7.1" evidence="15"/>
<name>A0A0D1W4D9_9EURO</name>
<dbReference type="UniPathway" id="UPA00253">
    <property type="reaction ID" value="UER00332"/>
</dbReference>
<evidence type="ECO:0000256" key="10">
    <source>
        <dbReference type="ARBA" id="ARBA00022840"/>
    </source>
</evidence>
<dbReference type="GO" id="GO:0004515">
    <property type="term" value="F:nicotinate-nucleotide adenylyltransferase activity"/>
    <property type="evidence" value="ECO:0007669"/>
    <property type="project" value="UniProtKB-EC"/>
</dbReference>
<dbReference type="InterPro" id="IPR014729">
    <property type="entry name" value="Rossmann-like_a/b/a_fold"/>
</dbReference>
<dbReference type="Pfam" id="PF01467">
    <property type="entry name" value="CTP_transf_like"/>
    <property type="match status" value="1"/>
</dbReference>
<keyword evidence="5" id="KW-0597">Phosphoprotein</keyword>
<organism evidence="18 19">
    <name type="scientific">Exophiala sideris</name>
    <dbReference type="NCBI Taxonomy" id="1016849"/>
    <lineage>
        <taxon>Eukaryota</taxon>
        <taxon>Fungi</taxon>
        <taxon>Dikarya</taxon>
        <taxon>Ascomycota</taxon>
        <taxon>Pezizomycotina</taxon>
        <taxon>Eurotiomycetes</taxon>
        <taxon>Chaetothyriomycetidae</taxon>
        <taxon>Chaetothyriales</taxon>
        <taxon>Herpotrichiellaceae</taxon>
        <taxon>Exophiala</taxon>
    </lineage>
</organism>
<evidence type="ECO:0000256" key="15">
    <source>
        <dbReference type="RuleBase" id="RU362021"/>
    </source>
</evidence>
<keyword evidence="12" id="KW-0539">Nucleus</keyword>
<dbReference type="InterPro" id="IPR005248">
    <property type="entry name" value="NadD/NMNAT"/>
</dbReference>
<sequence length="369" mass="41215">MLSRPSRPPLTTNPIRIYCSQRPSLHCLPSPGHRCLSAVTPPADSLISKTTLTTVFTDKSTLLPSVLLLPSSPLRRSYKRNTYFLSQRRSTVLQAITGDGNTMDEYHFPDSRLKKKMDDASKTPLLLVACGSFSPITFLHLRMFVMAADYVKHNTDFEMVGGYLSPVSDAYKKQGLAPAEHRVAMCQLAIDKASNWLMVDTWEAEKKDYQPTAKVLDHFDHEINVLRKGIDTGDGNRKPVKIALLAGADLIQTMSTPGVWSEKDLDHILGRYGTFIIERSGTDIDEALASLGNYRENIHVIQQLIQNDVSSTKIRLFLRRGMSVQYLIPAPVVEYIEQNHLYRDDQRSSSTSAAQDADKGKSREAASTS</sequence>
<evidence type="ECO:0000256" key="3">
    <source>
        <dbReference type="ARBA" id="ARBA00005019"/>
    </source>
</evidence>
<feature type="compositionally biased region" description="Basic and acidic residues" evidence="16">
    <location>
        <begin position="356"/>
        <end position="369"/>
    </location>
</feature>
<dbReference type="NCBIfam" id="TIGR00482">
    <property type="entry name" value="nicotinate (nicotinamide) nucleotide adenylyltransferase"/>
    <property type="match status" value="1"/>
</dbReference>
<evidence type="ECO:0000256" key="6">
    <source>
        <dbReference type="ARBA" id="ARBA00022642"/>
    </source>
</evidence>
<evidence type="ECO:0000256" key="1">
    <source>
        <dbReference type="ARBA" id="ARBA00004123"/>
    </source>
</evidence>
<accession>A0A0D1W4D9</accession>
<dbReference type="InterPro" id="IPR004821">
    <property type="entry name" value="Cyt_trans-like"/>
</dbReference>
<evidence type="ECO:0000259" key="17">
    <source>
        <dbReference type="Pfam" id="PF01467"/>
    </source>
</evidence>
<keyword evidence="6 15" id="KW-0662">Pyridine nucleotide biosynthesis</keyword>
<evidence type="ECO:0000256" key="9">
    <source>
        <dbReference type="ARBA" id="ARBA00022741"/>
    </source>
</evidence>
<evidence type="ECO:0000313" key="19">
    <source>
        <dbReference type="Proteomes" id="UP000053599"/>
    </source>
</evidence>
<comment type="similarity">
    <text evidence="4 15">Belongs to the eukaryotic NMN adenylyltransferase family.</text>
</comment>
<evidence type="ECO:0000256" key="5">
    <source>
        <dbReference type="ARBA" id="ARBA00022553"/>
    </source>
</evidence>
<dbReference type="SUPFAM" id="SSF52374">
    <property type="entry name" value="Nucleotidylyl transferase"/>
    <property type="match status" value="1"/>
</dbReference>
<dbReference type="GO" id="GO:0009435">
    <property type="term" value="P:NAD+ biosynthetic process"/>
    <property type="evidence" value="ECO:0007669"/>
    <property type="project" value="UniProtKB-UniPathway"/>
</dbReference>
<evidence type="ECO:0000256" key="7">
    <source>
        <dbReference type="ARBA" id="ARBA00022679"/>
    </source>
</evidence>
<dbReference type="InterPro" id="IPR045094">
    <property type="entry name" value="NMNAT_euk"/>
</dbReference>
<evidence type="ECO:0000256" key="4">
    <source>
        <dbReference type="ARBA" id="ARBA00007064"/>
    </source>
</evidence>
<dbReference type="OrthoDB" id="422187at2759"/>
<dbReference type="FunFam" id="3.40.50.620:FF:000074">
    <property type="entry name" value="Nicotinamide-nucleotide adenylyltransferase"/>
    <property type="match status" value="1"/>
</dbReference>
<dbReference type="EMBL" id="KN846952">
    <property type="protein sequence ID" value="KIV83565.1"/>
    <property type="molecule type" value="Genomic_DNA"/>
</dbReference>
<feature type="region of interest" description="Disordered" evidence="16">
    <location>
        <begin position="344"/>
        <end position="369"/>
    </location>
</feature>
<comment type="pathway">
    <text evidence="2 15">Cofactor biosynthesis; NAD(+) biosynthesis; NAD(+) from nicotinamide D-ribonucleotide: step 1/1.</text>
</comment>
<dbReference type="GO" id="GO:0005524">
    <property type="term" value="F:ATP binding"/>
    <property type="evidence" value="ECO:0007669"/>
    <property type="project" value="UniProtKB-KW"/>
</dbReference>
<comment type="subcellular location">
    <subcellularLocation>
        <location evidence="1">Nucleus</location>
    </subcellularLocation>
</comment>
<evidence type="ECO:0000256" key="2">
    <source>
        <dbReference type="ARBA" id="ARBA00004658"/>
    </source>
</evidence>
<evidence type="ECO:0000256" key="12">
    <source>
        <dbReference type="ARBA" id="ARBA00023242"/>
    </source>
</evidence>
<dbReference type="PANTHER" id="PTHR12039:SF0">
    <property type="entry name" value="NICOTINAMIDE-NUCLEOTIDE ADENYLYLTRANSFERASE"/>
    <property type="match status" value="1"/>
</dbReference>
<evidence type="ECO:0000256" key="11">
    <source>
        <dbReference type="ARBA" id="ARBA00023027"/>
    </source>
</evidence>
<dbReference type="Gene3D" id="3.40.50.620">
    <property type="entry name" value="HUPs"/>
    <property type="match status" value="1"/>
</dbReference>
<dbReference type="STRING" id="1016849.A0A0D1W4D9"/>
<keyword evidence="8 15" id="KW-0548">Nucleotidyltransferase</keyword>
<evidence type="ECO:0000256" key="16">
    <source>
        <dbReference type="SAM" id="MobiDB-lite"/>
    </source>
</evidence>
<proteinExistence type="inferred from homology"/>
<dbReference type="GO" id="GO:0005634">
    <property type="term" value="C:nucleus"/>
    <property type="evidence" value="ECO:0007669"/>
    <property type="project" value="UniProtKB-SubCell"/>
</dbReference>
<keyword evidence="7 15" id="KW-0808">Transferase</keyword>
<dbReference type="CDD" id="cd09286">
    <property type="entry name" value="NMNAT_Eukarya"/>
    <property type="match status" value="1"/>
</dbReference>
<keyword evidence="9 15" id="KW-0547">Nucleotide-binding</keyword>
<comment type="pathway">
    <text evidence="3">Cofactor biosynthesis; NAD(+) biosynthesis; deamido-NAD(+) from nicotinate D-ribonucleotide: step 1/1.</text>
</comment>